<dbReference type="InterPro" id="IPR050738">
    <property type="entry name" value="Sulfatase"/>
</dbReference>
<feature type="region of interest" description="Disordered" evidence="3">
    <location>
        <begin position="496"/>
        <end position="518"/>
    </location>
</feature>
<dbReference type="GO" id="GO:0004065">
    <property type="term" value="F:arylsulfatase activity"/>
    <property type="evidence" value="ECO:0007669"/>
    <property type="project" value="TreeGrafter"/>
</dbReference>
<evidence type="ECO:0000256" key="3">
    <source>
        <dbReference type="SAM" id="MobiDB-lite"/>
    </source>
</evidence>
<dbReference type="CDD" id="cd16026">
    <property type="entry name" value="GALNS_like"/>
    <property type="match status" value="1"/>
</dbReference>
<name>B4DBS3_9BACT</name>
<dbReference type="eggNOG" id="COG3119">
    <property type="taxonomic scope" value="Bacteria"/>
</dbReference>
<dbReference type="InterPro" id="IPR017850">
    <property type="entry name" value="Alkaline_phosphatase_core_sf"/>
</dbReference>
<evidence type="ECO:0000256" key="1">
    <source>
        <dbReference type="ARBA" id="ARBA00008779"/>
    </source>
</evidence>
<dbReference type="PANTHER" id="PTHR42693">
    <property type="entry name" value="ARYLSULFATASE FAMILY MEMBER"/>
    <property type="match status" value="1"/>
</dbReference>
<sequence length="518" mass="57387">MASKLTPGIYFKPYLRQHQIGEETFSHWRLCYLAGYRCMMRSLRLALLVAFAAALVGTSAGAETKLPNIVIFMTDDQGYADVGVFGAKGFTTPNLDRMAHEGRIFTDFHSSQPVCSASRTGLLTGCYPNRIGINGALGPNSKIGISDQEMTLAQLVKQKGYATAIYGKWHLGDRPQFLPTRHGFDEYFGIPYSNDMWPNHPEAKQGTYPPLPIYENETPTHVGVTHADQEQLTTWYAEHAVSFIERHKDQPFFLYVATNSPHVPLHVSDKFRGKSARGLYGDVIEEIDWAMGQILEALKKNGLDDNTLVLFTSDNGPWLSYGNHAGSAGPLREGKGTNFDGGHREPFIVRWPGKIPADTVWPGPAMAIDIFPTIARLTGAKLPDHKIDGLDIWPLFTGEPGAKNPHECYYLYYDVNALQAVRAGDWKLFFPHTTRTMNGQTPGHDGIPGKYKPLHVGHELYNLSDDIGETKDVAAENPEIVKQLEALAEKARADMGDALTHRVGSGSREPGRWTPPAQ</sequence>
<comment type="caution">
    <text evidence="5">The sequence shown here is derived from an EMBL/GenBank/DDBJ whole genome shotgun (WGS) entry which is preliminary data.</text>
</comment>
<proteinExistence type="inferred from homology"/>
<gene>
    <name evidence="5" type="ORF">CfE428DRAFT_6364</name>
</gene>
<dbReference type="Gene3D" id="3.30.1120.10">
    <property type="match status" value="1"/>
</dbReference>
<feature type="domain" description="Sulfatase N-terminal" evidence="4">
    <location>
        <begin position="67"/>
        <end position="380"/>
    </location>
</feature>
<dbReference type="SUPFAM" id="SSF53649">
    <property type="entry name" value="Alkaline phosphatase-like"/>
    <property type="match status" value="1"/>
</dbReference>
<evidence type="ECO:0000313" key="6">
    <source>
        <dbReference type="Proteomes" id="UP000005824"/>
    </source>
</evidence>
<dbReference type="AlphaFoldDB" id="B4DBS3"/>
<organism evidence="5 6">
    <name type="scientific">Chthoniobacter flavus Ellin428</name>
    <dbReference type="NCBI Taxonomy" id="497964"/>
    <lineage>
        <taxon>Bacteria</taxon>
        <taxon>Pseudomonadati</taxon>
        <taxon>Verrucomicrobiota</taxon>
        <taxon>Spartobacteria</taxon>
        <taxon>Chthoniobacterales</taxon>
        <taxon>Chthoniobacteraceae</taxon>
        <taxon>Chthoniobacter</taxon>
    </lineage>
</organism>
<dbReference type="Pfam" id="PF14707">
    <property type="entry name" value="Sulfatase_C"/>
    <property type="match status" value="1"/>
</dbReference>
<comment type="similarity">
    <text evidence="1">Belongs to the sulfatase family.</text>
</comment>
<dbReference type="Proteomes" id="UP000005824">
    <property type="component" value="Unassembled WGS sequence"/>
</dbReference>
<evidence type="ECO:0000259" key="4">
    <source>
        <dbReference type="Pfam" id="PF00884"/>
    </source>
</evidence>
<evidence type="ECO:0000256" key="2">
    <source>
        <dbReference type="ARBA" id="ARBA00022801"/>
    </source>
</evidence>
<dbReference type="EMBL" id="ABVL01000040">
    <property type="protein sequence ID" value="EDY16102.1"/>
    <property type="molecule type" value="Genomic_DNA"/>
</dbReference>
<reference evidence="5 6" key="1">
    <citation type="journal article" date="2011" name="J. Bacteriol.">
        <title>Genome sequence of Chthoniobacter flavus Ellin428, an aerobic heterotrophic soil bacterium.</title>
        <authorList>
            <person name="Kant R."/>
            <person name="van Passel M.W."/>
            <person name="Palva A."/>
            <person name="Lucas S."/>
            <person name="Lapidus A."/>
            <person name="Glavina Del Rio T."/>
            <person name="Dalin E."/>
            <person name="Tice H."/>
            <person name="Bruce D."/>
            <person name="Goodwin L."/>
            <person name="Pitluck S."/>
            <person name="Larimer F.W."/>
            <person name="Land M.L."/>
            <person name="Hauser L."/>
            <person name="Sangwan P."/>
            <person name="de Vos W.M."/>
            <person name="Janssen P.H."/>
            <person name="Smidt H."/>
        </authorList>
    </citation>
    <scope>NUCLEOTIDE SEQUENCE [LARGE SCALE GENOMIC DNA]</scope>
    <source>
        <strain evidence="5 6">Ellin428</strain>
    </source>
</reference>
<keyword evidence="2" id="KW-0378">Hydrolase</keyword>
<dbReference type="STRING" id="497964.CfE428DRAFT_6364"/>
<dbReference type="FunCoup" id="B4DBS3">
    <property type="interactions" value="131"/>
</dbReference>
<dbReference type="RefSeq" id="WP_006983682.1">
    <property type="nucleotide sequence ID" value="NZ_ABVL01000040.1"/>
</dbReference>
<evidence type="ECO:0000313" key="5">
    <source>
        <dbReference type="EMBL" id="EDY16102.1"/>
    </source>
</evidence>
<dbReference type="InParanoid" id="B4DBS3"/>
<dbReference type="InterPro" id="IPR000917">
    <property type="entry name" value="Sulfatase_N"/>
</dbReference>
<dbReference type="PANTHER" id="PTHR42693:SF53">
    <property type="entry name" value="ENDO-4-O-SULFATASE"/>
    <property type="match status" value="1"/>
</dbReference>
<dbReference type="Pfam" id="PF00884">
    <property type="entry name" value="Sulfatase"/>
    <property type="match status" value="1"/>
</dbReference>
<accession>B4DBS3</accession>
<keyword evidence="6" id="KW-1185">Reference proteome</keyword>
<protein>
    <submittedName>
        <fullName evidence="5">Sulfatase</fullName>
    </submittedName>
</protein>
<dbReference type="Gene3D" id="3.40.720.10">
    <property type="entry name" value="Alkaline Phosphatase, subunit A"/>
    <property type="match status" value="1"/>
</dbReference>